<proteinExistence type="predicted"/>
<evidence type="ECO:0000313" key="3">
    <source>
        <dbReference type="Proteomes" id="UP000009138"/>
    </source>
</evidence>
<dbReference type="Proteomes" id="UP000009138">
    <property type="component" value="Unassembled WGS sequence"/>
</dbReference>
<reference evidence="2 3" key="1">
    <citation type="journal article" date="2009" name="PLoS Genet.">
        <title>Genomic analysis of the basal lineage fungus Rhizopus oryzae reveals a whole-genome duplication.</title>
        <authorList>
            <person name="Ma L.-J."/>
            <person name="Ibrahim A.S."/>
            <person name="Skory C."/>
            <person name="Grabherr M.G."/>
            <person name="Burger G."/>
            <person name="Butler M."/>
            <person name="Elias M."/>
            <person name="Idnurm A."/>
            <person name="Lang B.F."/>
            <person name="Sone T."/>
            <person name="Abe A."/>
            <person name="Calvo S.E."/>
            <person name="Corrochano L.M."/>
            <person name="Engels R."/>
            <person name="Fu J."/>
            <person name="Hansberg W."/>
            <person name="Kim J.-M."/>
            <person name="Kodira C.D."/>
            <person name="Koehrsen M.J."/>
            <person name="Liu B."/>
            <person name="Miranda-Saavedra D."/>
            <person name="O'Leary S."/>
            <person name="Ortiz-Castellanos L."/>
            <person name="Poulter R."/>
            <person name="Rodriguez-Romero J."/>
            <person name="Ruiz-Herrera J."/>
            <person name="Shen Y.-Q."/>
            <person name="Zeng Q."/>
            <person name="Galagan J."/>
            <person name="Birren B.W."/>
            <person name="Cuomo C.A."/>
            <person name="Wickes B.L."/>
        </authorList>
    </citation>
    <scope>NUCLEOTIDE SEQUENCE [LARGE SCALE GENOMIC DNA]</scope>
    <source>
        <strain evidence="3">RA 99-880 / ATCC MYA-4621 / FGSC 9543 / NRRL 43880</strain>
    </source>
</reference>
<dbReference type="InParanoid" id="I1CSU2"/>
<name>I1CSU2_RHIO9</name>
<gene>
    <name evidence="2" type="ORF">RO3G_16233</name>
</gene>
<evidence type="ECO:0000313" key="2">
    <source>
        <dbReference type="EMBL" id="EIE91522.1"/>
    </source>
</evidence>
<protein>
    <submittedName>
        <fullName evidence="2">Uncharacterized protein</fullName>
    </submittedName>
</protein>
<feature type="region of interest" description="Disordered" evidence="1">
    <location>
        <begin position="18"/>
        <end position="50"/>
    </location>
</feature>
<feature type="compositionally biased region" description="Basic and acidic residues" evidence="1">
    <location>
        <begin position="31"/>
        <end position="41"/>
    </location>
</feature>
<dbReference type="GeneID" id="93623198"/>
<dbReference type="RefSeq" id="XP_067526918.1">
    <property type="nucleotide sequence ID" value="XM_067670817.1"/>
</dbReference>
<accession>I1CSU2</accession>
<keyword evidence="3" id="KW-1185">Reference proteome</keyword>
<sequence length="50" mass="5884">MTICKVIYKTSKIKTYTPSIQPSKKLKTAKPTKEDEEKEQQQPEQLEEEE</sequence>
<dbReference type="EMBL" id="CH476750">
    <property type="protein sequence ID" value="EIE91522.1"/>
    <property type="molecule type" value="Genomic_DNA"/>
</dbReference>
<organism evidence="2 3">
    <name type="scientific">Rhizopus delemar (strain RA 99-880 / ATCC MYA-4621 / FGSC 9543 / NRRL 43880)</name>
    <name type="common">Mucormycosis agent</name>
    <name type="synonym">Rhizopus arrhizus var. delemar</name>
    <dbReference type="NCBI Taxonomy" id="246409"/>
    <lineage>
        <taxon>Eukaryota</taxon>
        <taxon>Fungi</taxon>
        <taxon>Fungi incertae sedis</taxon>
        <taxon>Mucoromycota</taxon>
        <taxon>Mucoromycotina</taxon>
        <taxon>Mucoromycetes</taxon>
        <taxon>Mucorales</taxon>
        <taxon>Mucorineae</taxon>
        <taxon>Rhizopodaceae</taxon>
        <taxon>Rhizopus</taxon>
    </lineage>
</organism>
<dbReference type="VEuPathDB" id="FungiDB:RO3G_16233"/>
<evidence type="ECO:0000256" key="1">
    <source>
        <dbReference type="SAM" id="MobiDB-lite"/>
    </source>
</evidence>
<dbReference type="AlphaFoldDB" id="I1CSU2"/>